<dbReference type="EMBL" id="CM042015">
    <property type="protein sequence ID" value="KAI3709326.1"/>
    <property type="molecule type" value="Genomic_DNA"/>
</dbReference>
<accession>A0ACB9AH80</accession>
<evidence type="ECO:0000313" key="2">
    <source>
        <dbReference type="Proteomes" id="UP001055811"/>
    </source>
</evidence>
<organism evidence="1 2">
    <name type="scientific">Cichorium intybus</name>
    <name type="common">Chicory</name>
    <dbReference type="NCBI Taxonomy" id="13427"/>
    <lineage>
        <taxon>Eukaryota</taxon>
        <taxon>Viridiplantae</taxon>
        <taxon>Streptophyta</taxon>
        <taxon>Embryophyta</taxon>
        <taxon>Tracheophyta</taxon>
        <taxon>Spermatophyta</taxon>
        <taxon>Magnoliopsida</taxon>
        <taxon>eudicotyledons</taxon>
        <taxon>Gunneridae</taxon>
        <taxon>Pentapetalae</taxon>
        <taxon>asterids</taxon>
        <taxon>campanulids</taxon>
        <taxon>Asterales</taxon>
        <taxon>Asteraceae</taxon>
        <taxon>Cichorioideae</taxon>
        <taxon>Cichorieae</taxon>
        <taxon>Cichoriinae</taxon>
        <taxon>Cichorium</taxon>
    </lineage>
</organism>
<protein>
    <submittedName>
        <fullName evidence="1">Uncharacterized protein</fullName>
    </submittedName>
</protein>
<name>A0ACB9AH80_CICIN</name>
<reference evidence="1 2" key="2">
    <citation type="journal article" date="2022" name="Mol. Ecol. Resour.">
        <title>The genomes of chicory, endive, great burdock and yacon provide insights into Asteraceae paleo-polyploidization history and plant inulin production.</title>
        <authorList>
            <person name="Fan W."/>
            <person name="Wang S."/>
            <person name="Wang H."/>
            <person name="Wang A."/>
            <person name="Jiang F."/>
            <person name="Liu H."/>
            <person name="Zhao H."/>
            <person name="Xu D."/>
            <person name="Zhang Y."/>
        </authorList>
    </citation>
    <scope>NUCLEOTIDE SEQUENCE [LARGE SCALE GENOMIC DNA]</scope>
    <source>
        <strain evidence="2">cv. Punajuju</strain>
        <tissue evidence="1">Leaves</tissue>
    </source>
</reference>
<proteinExistence type="predicted"/>
<reference evidence="2" key="1">
    <citation type="journal article" date="2022" name="Mol. Ecol. Resour.">
        <title>The genomes of chicory, endive, great burdock and yacon provide insights into Asteraceae palaeo-polyploidization history and plant inulin production.</title>
        <authorList>
            <person name="Fan W."/>
            <person name="Wang S."/>
            <person name="Wang H."/>
            <person name="Wang A."/>
            <person name="Jiang F."/>
            <person name="Liu H."/>
            <person name="Zhao H."/>
            <person name="Xu D."/>
            <person name="Zhang Y."/>
        </authorList>
    </citation>
    <scope>NUCLEOTIDE SEQUENCE [LARGE SCALE GENOMIC DNA]</scope>
    <source>
        <strain evidence="2">cv. Punajuju</strain>
    </source>
</reference>
<comment type="caution">
    <text evidence="1">The sequence shown here is derived from an EMBL/GenBank/DDBJ whole genome shotgun (WGS) entry which is preliminary data.</text>
</comment>
<evidence type="ECO:0000313" key="1">
    <source>
        <dbReference type="EMBL" id="KAI3709326.1"/>
    </source>
</evidence>
<dbReference type="Proteomes" id="UP001055811">
    <property type="component" value="Linkage Group LG07"/>
</dbReference>
<gene>
    <name evidence="1" type="ORF">L2E82_39086</name>
</gene>
<keyword evidence="2" id="KW-1185">Reference proteome</keyword>
<sequence length="70" mass="8282">MSPVRIVHLELELRSPNSKMLLEINWYIHQLSRGETMVYFMRIGLLDFIQSDCSIVLELQQVVKLSYLEN</sequence>